<dbReference type="InterPro" id="IPR003593">
    <property type="entry name" value="AAA+_ATPase"/>
</dbReference>
<comment type="caution">
    <text evidence="7">The sequence shown here is derived from an EMBL/GenBank/DDBJ whole genome shotgun (WGS) entry which is preliminary data.</text>
</comment>
<dbReference type="InterPro" id="IPR058031">
    <property type="entry name" value="AAA_lid_NorR"/>
</dbReference>
<dbReference type="GO" id="GO:0005524">
    <property type="term" value="F:ATP binding"/>
    <property type="evidence" value="ECO:0007669"/>
    <property type="project" value="UniProtKB-KW"/>
</dbReference>
<dbReference type="SMART" id="SM00382">
    <property type="entry name" value="AAA"/>
    <property type="match status" value="1"/>
</dbReference>
<accession>R3U5V7</accession>
<proteinExistence type="predicted"/>
<dbReference type="Gene3D" id="1.10.8.60">
    <property type="match status" value="1"/>
</dbReference>
<dbReference type="SUPFAM" id="SSF52540">
    <property type="entry name" value="P-loop containing nucleoside triphosphate hydrolases"/>
    <property type="match status" value="1"/>
</dbReference>
<evidence type="ECO:0000256" key="2">
    <source>
        <dbReference type="ARBA" id="ARBA00022840"/>
    </source>
</evidence>
<evidence type="ECO:0000256" key="4">
    <source>
        <dbReference type="ARBA" id="ARBA00023125"/>
    </source>
</evidence>
<dbReference type="HOGENOM" id="CLU_000445_8_12_9"/>
<dbReference type="InterPro" id="IPR009057">
    <property type="entry name" value="Homeodomain-like_sf"/>
</dbReference>
<dbReference type="SUPFAM" id="SSF46689">
    <property type="entry name" value="Homeodomain-like"/>
    <property type="match status" value="1"/>
</dbReference>
<name>R3U5V7_9ENTE</name>
<dbReference type="Proteomes" id="UP000013785">
    <property type="component" value="Unassembled WGS sequence"/>
</dbReference>
<keyword evidence="4" id="KW-0238">DNA-binding</keyword>
<dbReference type="GO" id="GO:0043565">
    <property type="term" value="F:sequence-specific DNA binding"/>
    <property type="evidence" value="ECO:0007669"/>
    <property type="project" value="InterPro"/>
</dbReference>
<dbReference type="Pfam" id="PF02954">
    <property type="entry name" value="HTH_8"/>
    <property type="match status" value="1"/>
</dbReference>
<dbReference type="PROSITE" id="PS00676">
    <property type="entry name" value="SIGMA54_INTERACT_2"/>
    <property type="match status" value="1"/>
</dbReference>
<keyword evidence="3" id="KW-0805">Transcription regulation</keyword>
<dbReference type="PROSITE" id="PS50045">
    <property type="entry name" value="SIGMA54_INTERACT_4"/>
    <property type="match status" value="1"/>
</dbReference>
<evidence type="ECO:0000313" key="8">
    <source>
        <dbReference type="Proteomes" id="UP000013785"/>
    </source>
</evidence>
<keyword evidence="5" id="KW-0804">Transcription</keyword>
<dbReference type="InterPro" id="IPR025943">
    <property type="entry name" value="Sigma_54_int_dom_ATP-bd_2"/>
</dbReference>
<gene>
    <name evidence="7" type="ORF">UC3_00364</name>
</gene>
<dbReference type="Gene3D" id="3.30.450.40">
    <property type="match status" value="1"/>
</dbReference>
<dbReference type="CDD" id="cd00009">
    <property type="entry name" value="AAA"/>
    <property type="match status" value="1"/>
</dbReference>
<feature type="domain" description="Sigma-54 factor interaction" evidence="6">
    <location>
        <begin position="294"/>
        <end position="519"/>
    </location>
</feature>
<dbReference type="Gene3D" id="1.10.10.60">
    <property type="entry name" value="Homeodomain-like"/>
    <property type="match status" value="1"/>
</dbReference>
<keyword evidence="1" id="KW-0547">Nucleotide-binding</keyword>
<sequence>MGAMAQIWKSFISSDSQTHLLTLPDKVKDSWLFCKENAVSPYVSNKRIESQSQFIQRRKKNKELIELVSTELKNWESLFRAAKPVFVLTDMEGCILWRDGYRDTKEKANEIDFSEGSYWSDLEVGTNAISLALRNHQAVAVYQYEHYNIESHAWNCWAAVIYGADKQPVGVLDVSSFIRTSEEDLMITMIQLIASNVSAVMESRETQRKIHLLEYMMNEPNEGIICDRFSRILKVSEKIELSEEEILGKTIDQISFPKDYLLKKKRIYSNEEIIGYYFTVDKTTSNTEFRYFGVPSQSASYQAFLNQVKQVSKSTLPVHLFGETGTGKEIVAKTLHYNSPMSKGPLISINCGSVSENLLESELFGYAPGAFTGANHKGFIGKIRQADGGTLFLDEIDSMSKRMQSALLRVLEEKQVHPIGSENSYQVNFRLITASNQDLKKYVREDKFRADLFYRIYVCGLNLPPLRDRKEDIAKLIQLFSKENHWAPIWLPKISHYVKEKEWYGNIRELNNFLDRLSIFYPEEEPTKEEVSLLMNMGCIEEVKTPLCLTSEPKKEEKQAILDALENQHYHLSNTAKALGISRSTLYRKMKEYQIE</sequence>
<dbReference type="InterPro" id="IPR027417">
    <property type="entry name" value="P-loop_NTPase"/>
</dbReference>
<dbReference type="FunFam" id="3.40.50.300:FF:000006">
    <property type="entry name" value="DNA-binding transcriptional regulator NtrC"/>
    <property type="match status" value="1"/>
</dbReference>
<dbReference type="STRING" id="154621.RV11_GL003308"/>
<organism evidence="7 8">
    <name type="scientific">Enterococcus phoeniculicola ATCC BAA-412</name>
    <dbReference type="NCBI Taxonomy" id="1158610"/>
    <lineage>
        <taxon>Bacteria</taxon>
        <taxon>Bacillati</taxon>
        <taxon>Bacillota</taxon>
        <taxon>Bacilli</taxon>
        <taxon>Lactobacillales</taxon>
        <taxon>Enterococcaceae</taxon>
        <taxon>Enterococcus</taxon>
    </lineage>
</organism>
<evidence type="ECO:0000256" key="5">
    <source>
        <dbReference type="ARBA" id="ARBA00023163"/>
    </source>
</evidence>
<dbReference type="EMBL" id="AJAT01000007">
    <property type="protein sequence ID" value="EOL48813.1"/>
    <property type="molecule type" value="Genomic_DNA"/>
</dbReference>
<protein>
    <recommendedName>
        <fullName evidence="6">Sigma-54 factor interaction domain-containing protein</fullName>
    </recommendedName>
</protein>
<dbReference type="InterPro" id="IPR002078">
    <property type="entry name" value="Sigma_54_int"/>
</dbReference>
<dbReference type="Gene3D" id="3.40.50.300">
    <property type="entry name" value="P-loop containing nucleotide triphosphate hydrolases"/>
    <property type="match status" value="1"/>
</dbReference>
<evidence type="ECO:0000313" key="7">
    <source>
        <dbReference type="EMBL" id="EOL48813.1"/>
    </source>
</evidence>
<dbReference type="Pfam" id="PF25601">
    <property type="entry name" value="AAA_lid_14"/>
    <property type="match status" value="1"/>
</dbReference>
<dbReference type="PRINTS" id="PR01590">
    <property type="entry name" value="HTHFIS"/>
</dbReference>
<dbReference type="eggNOG" id="COG3284">
    <property type="taxonomic scope" value="Bacteria"/>
</dbReference>
<evidence type="ECO:0000256" key="1">
    <source>
        <dbReference type="ARBA" id="ARBA00022741"/>
    </source>
</evidence>
<dbReference type="PANTHER" id="PTHR32071">
    <property type="entry name" value="TRANSCRIPTIONAL REGULATORY PROTEIN"/>
    <property type="match status" value="1"/>
</dbReference>
<dbReference type="AlphaFoldDB" id="R3U5V7"/>
<dbReference type="InterPro" id="IPR003018">
    <property type="entry name" value="GAF"/>
</dbReference>
<dbReference type="InterPro" id="IPR029016">
    <property type="entry name" value="GAF-like_dom_sf"/>
</dbReference>
<evidence type="ECO:0000256" key="3">
    <source>
        <dbReference type="ARBA" id="ARBA00023015"/>
    </source>
</evidence>
<keyword evidence="8" id="KW-1185">Reference proteome</keyword>
<dbReference type="InterPro" id="IPR002197">
    <property type="entry name" value="HTH_Fis"/>
</dbReference>
<dbReference type="PANTHER" id="PTHR32071:SF101">
    <property type="entry name" value="ACETOIN DEHYDROGENASE OPERON TRANSCRIPTIONAL ACTIVATOR ACOR"/>
    <property type="match status" value="1"/>
</dbReference>
<dbReference type="Pfam" id="PF00158">
    <property type="entry name" value="Sigma54_activat"/>
    <property type="match status" value="1"/>
</dbReference>
<dbReference type="PATRIC" id="fig|1158610.3.peg.338"/>
<evidence type="ECO:0000259" key="6">
    <source>
        <dbReference type="PROSITE" id="PS50045"/>
    </source>
</evidence>
<keyword evidence="2" id="KW-0067">ATP-binding</keyword>
<reference evidence="7 8" key="1">
    <citation type="submission" date="2013-02" db="EMBL/GenBank/DDBJ databases">
        <title>The Genome Sequence of Enterococcus phoeniculicola BAA-412.</title>
        <authorList>
            <consortium name="The Broad Institute Genome Sequencing Platform"/>
            <consortium name="The Broad Institute Genome Sequencing Center for Infectious Disease"/>
            <person name="Earl A.M."/>
            <person name="Gilmore M.S."/>
            <person name="Lebreton F."/>
            <person name="Walker B."/>
            <person name="Young S.K."/>
            <person name="Zeng Q."/>
            <person name="Gargeya S."/>
            <person name="Fitzgerald M."/>
            <person name="Haas B."/>
            <person name="Abouelleil A."/>
            <person name="Alvarado L."/>
            <person name="Arachchi H.M."/>
            <person name="Berlin A.M."/>
            <person name="Chapman S.B."/>
            <person name="Dewar J."/>
            <person name="Goldberg J."/>
            <person name="Griggs A."/>
            <person name="Gujja S."/>
            <person name="Hansen M."/>
            <person name="Howarth C."/>
            <person name="Imamovic A."/>
            <person name="Larimer J."/>
            <person name="McCowan C."/>
            <person name="Murphy C."/>
            <person name="Neiman D."/>
            <person name="Pearson M."/>
            <person name="Priest M."/>
            <person name="Roberts A."/>
            <person name="Saif S."/>
            <person name="Shea T."/>
            <person name="Sisk P."/>
            <person name="Sykes S."/>
            <person name="Wortman J."/>
            <person name="Nusbaum C."/>
            <person name="Birren B."/>
        </authorList>
    </citation>
    <scope>NUCLEOTIDE SEQUENCE [LARGE SCALE GENOMIC DNA]</scope>
    <source>
        <strain evidence="7 8">ATCC BAA-412</strain>
    </source>
</reference>
<dbReference type="Pfam" id="PF01590">
    <property type="entry name" value="GAF"/>
    <property type="match status" value="1"/>
</dbReference>
<dbReference type="GO" id="GO:0006355">
    <property type="term" value="P:regulation of DNA-templated transcription"/>
    <property type="evidence" value="ECO:0007669"/>
    <property type="project" value="InterPro"/>
</dbReference>